<dbReference type="AlphaFoldDB" id="A0A9P8L2R4"/>
<dbReference type="Gene3D" id="3.20.70.20">
    <property type="match status" value="1"/>
</dbReference>
<keyword evidence="2" id="KW-0846">Cobalamin</keyword>
<gene>
    <name evidence="7" type="ORF">GP486_008738</name>
</gene>
<name>A0A9P8L2R4_9PEZI</name>
<reference evidence="7" key="1">
    <citation type="submission" date="2021-03" db="EMBL/GenBank/DDBJ databases">
        <title>Comparative genomics and phylogenomic investigation of the class Geoglossomycetes provide insights into ecological specialization and systematics.</title>
        <authorList>
            <person name="Melie T."/>
            <person name="Pirro S."/>
            <person name="Miller A.N."/>
            <person name="Quandt A."/>
        </authorList>
    </citation>
    <scope>NUCLEOTIDE SEQUENCE</scope>
    <source>
        <strain evidence="7">CAQ_001_2017</strain>
    </source>
</reference>
<accession>A0A9P8L2R4</accession>
<dbReference type="SUPFAM" id="SSF51998">
    <property type="entry name" value="PFL-like glycyl radical enzymes"/>
    <property type="match status" value="1"/>
</dbReference>
<comment type="cofactor">
    <cofactor evidence="1">
        <name>adenosylcob(III)alamin</name>
        <dbReference type="ChEBI" id="CHEBI:18408"/>
    </cofactor>
</comment>
<proteinExistence type="predicted"/>
<dbReference type="Pfam" id="PF02867">
    <property type="entry name" value="Ribonuc_red_lgC"/>
    <property type="match status" value="1"/>
</dbReference>
<evidence type="ECO:0000256" key="5">
    <source>
        <dbReference type="SAM" id="MobiDB-lite"/>
    </source>
</evidence>
<evidence type="ECO:0000256" key="1">
    <source>
        <dbReference type="ARBA" id="ARBA00001922"/>
    </source>
</evidence>
<dbReference type="InterPro" id="IPR050862">
    <property type="entry name" value="RdRp_reductase_class-2"/>
</dbReference>
<dbReference type="GO" id="GO:0031419">
    <property type="term" value="F:cobalamin binding"/>
    <property type="evidence" value="ECO:0007669"/>
    <property type="project" value="UniProtKB-KW"/>
</dbReference>
<dbReference type="EMBL" id="JAGHQM010003877">
    <property type="protein sequence ID" value="KAH0539012.1"/>
    <property type="molecule type" value="Genomic_DNA"/>
</dbReference>
<evidence type="ECO:0000313" key="8">
    <source>
        <dbReference type="Proteomes" id="UP000750711"/>
    </source>
</evidence>
<evidence type="ECO:0000256" key="4">
    <source>
        <dbReference type="ARBA" id="ARBA00023285"/>
    </source>
</evidence>
<keyword evidence="8" id="KW-1185">Reference proteome</keyword>
<feature type="region of interest" description="Disordered" evidence="5">
    <location>
        <begin position="1"/>
        <end position="20"/>
    </location>
</feature>
<sequence>MSSAKVPVTKDNRTRVSEKSEGVAPANPFFFDSVLKMDDAHIKMGFFSKELSWDVWSKKYRWQEEATLENTFRRVVDGVYLHDSNKAEAELAYYAMVAGLLVPAGRILAGAGTDKRVTLQNCYVNMQIEDSMESIQEAIKRAAITMQQGGGIGTDWSPVRPEGAILRRTGTEASGPLPFMRQMNAMSKTVRSAGDRRGAMMYTLSDTHPDLLKFIRAKQTFGELTEANMSILVSDAFMEAVEQGEDWM</sequence>
<dbReference type="InterPro" id="IPR000788">
    <property type="entry name" value="RNR_lg_C"/>
</dbReference>
<dbReference type="PANTHER" id="PTHR43371:SF1">
    <property type="entry name" value="RIBONUCLEOSIDE-DIPHOSPHATE REDUCTASE"/>
    <property type="match status" value="1"/>
</dbReference>
<dbReference type="Proteomes" id="UP000750711">
    <property type="component" value="Unassembled WGS sequence"/>
</dbReference>
<organism evidence="7 8">
    <name type="scientific">Trichoglossum hirsutum</name>
    <dbReference type="NCBI Taxonomy" id="265104"/>
    <lineage>
        <taxon>Eukaryota</taxon>
        <taxon>Fungi</taxon>
        <taxon>Dikarya</taxon>
        <taxon>Ascomycota</taxon>
        <taxon>Pezizomycotina</taxon>
        <taxon>Geoglossomycetes</taxon>
        <taxon>Geoglossales</taxon>
        <taxon>Geoglossaceae</taxon>
        <taxon>Trichoglossum</taxon>
    </lineage>
</organism>
<dbReference type="GO" id="GO:0004748">
    <property type="term" value="F:ribonucleoside-diphosphate reductase activity, thioredoxin disulfide as acceptor"/>
    <property type="evidence" value="ECO:0007669"/>
    <property type="project" value="TreeGrafter"/>
</dbReference>
<keyword evidence="4" id="KW-0170">Cobalt</keyword>
<evidence type="ECO:0000313" key="7">
    <source>
        <dbReference type="EMBL" id="KAH0539012.1"/>
    </source>
</evidence>
<protein>
    <recommendedName>
        <fullName evidence="6">Ribonucleotide reductase large subunit C-terminal domain-containing protein</fullName>
    </recommendedName>
</protein>
<comment type="caution">
    <text evidence="7">The sequence shown here is derived from an EMBL/GenBank/DDBJ whole genome shotgun (WGS) entry which is preliminary data.</text>
</comment>
<feature type="compositionally biased region" description="Basic and acidic residues" evidence="5">
    <location>
        <begin position="8"/>
        <end position="20"/>
    </location>
</feature>
<evidence type="ECO:0000256" key="2">
    <source>
        <dbReference type="ARBA" id="ARBA00022628"/>
    </source>
</evidence>
<feature type="domain" description="Ribonucleotide reductase large subunit C-terminal" evidence="6">
    <location>
        <begin position="122"/>
        <end position="247"/>
    </location>
</feature>
<evidence type="ECO:0000256" key="3">
    <source>
        <dbReference type="ARBA" id="ARBA00023002"/>
    </source>
</evidence>
<feature type="non-terminal residue" evidence="7">
    <location>
        <position position="248"/>
    </location>
</feature>
<dbReference type="PANTHER" id="PTHR43371">
    <property type="entry name" value="VITAMIN B12-DEPENDENT RIBONUCLEOTIDE REDUCTASE"/>
    <property type="match status" value="1"/>
</dbReference>
<keyword evidence="3" id="KW-0560">Oxidoreductase</keyword>
<evidence type="ECO:0000259" key="6">
    <source>
        <dbReference type="Pfam" id="PF02867"/>
    </source>
</evidence>